<dbReference type="Gene3D" id="1.10.10.60">
    <property type="entry name" value="Homeodomain-like"/>
    <property type="match status" value="1"/>
</dbReference>
<evidence type="ECO:0000256" key="3">
    <source>
        <dbReference type="ARBA" id="ARBA00023163"/>
    </source>
</evidence>
<dbReference type="GO" id="GO:0003700">
    <property type="term" value="F:DNA-binding transcription factor activity"/>
    <property type="evidence" value="ECO:0007669"/>
    <property type="project" value="InterPro"/>
</dbReference>
<dbReference type="AlphaFoldDB" id="A0A2S8J8R7"/>
<dbReference type="PANTHER" id="PTHR47894">
    <property type="entry name" value="HTH-TYPE TRANSCRIPTIONAL REGULATOR GADX"/>
    <property type="match status" value="1"/>
</dbReference>
<comment type="caution">
    <text evidence="5">The sequence shown here is derived from an EMBL/GenBank/DDBJ whole genome shotgun (WGS) entry which is preliminary data.</text>
</comment>
<proteinExistence type="predicted"/>
<dbReference type="Pfam" id="PF12833">
    <property type="entry name" value="HTH_18"/>
    <property type="match status" value="1"/>
</dbReference>
<feature type="domain" description="HTH araC/xylS-type" evidence="4">
    <location>
        <begin position="229"/>
        <end position="327"/>
    </location>
</feature>
<dbReference type="SMART" id="SM00342">
    <property type="entry name" value="HTH_ARAC"/>
    <property type="match status" value="1"/>
</dbReference>
<sequence length="338" mass="37802">MQDLVRATTLAGVGEFITQMGADLNRWFRDVGIDPDLIGDQSNFVPYSAVAAVVARGARDLRIPDFGLRLSKVQDLSIMGPLAVLARNSPRVDTALHSFITYLYSYSPAISNELRTGPSTSSFEFDIQIRNVASPDQMVERAVGVILGMFQLLVGPDFCPTEVTFRHAPISPVPIYEQFFGSPVRFGCFANAVTFPTSLLVLRREGIDEVTRSMVLRMLEDTYRENLDDRIRELVRRLLPARRADLTDVAHTLAVHPRTLQRNLDNRGTSFGQIVEEVRKDLALELLAIPEMPLALVAHQLGYSEQSVLSRSCQRWFGTSPRRLRGRITSTIEVVPTD</sequence>
<dbReference type="InterPro" id="IPR009057">
    <property type="entry name" value="Homeodomain-like_sf"/>
</dbReference>
<keyword evidence="1" id="KW-0805">Transcription regulation</keyword>
<dbReference type="PROSITE" id="PS01124">
    <property type="entry name" value="HTH_ARAC_FAMILY_2"/>
    <property type="match status" value="1"/>
</dbReference>
<dbReference type="InterPro" id="IPR032687">
    <property type="entry name" value="AraC-type_N"/>
</dbReference>
<name>A0A2S8J8R7_RHOOP</name>
<evidence type="ECO:0000313" key="6">
    <source>
        <dbReference type="Proteomes" id="UP000239290"/>
    </source>
</evidence>
<evidence type="ECO:0000259" key="4">
    <source>
        <dbReference type="PROSITE" id="PS01124"/>
    </source>
</evidence>
<dbReference type="GO" id="GO:0005829">
    <property type="term" value="C:cytosol"/>
    <property type="evidence" value="ECO:0007669"/>
    <property type="project" value="TreeGrafter"/>
</dbReference>
<evidence type="ECO:0000256" key="2">
    <source>
        <dbReference type="ARBA" id="ARBA00023125"/>
    </source>
</evidence>
<evidence type="ECO:0000313" key="5">
    <source>
        <dbReference type="EMBL" id="PQP23428.1"/>
    </source>
</evidence>
<organism evidence="5 6">
    <name type="scientific">Rhodococcus opacus</name>
    <name type="common">Nocardia opaca</name>
    <dbReference type="NCBI Taxonomy" id="37919"/>
    <lineage>
        <taxon>Bacteria</taxon>
        <taxon>Bacillati</taxon>
        <taxon>Actinomycetota</taxon>
        <taxon>Actinomycetes</taxon>
        <taxon>Mycobacteriales</taxon>
        <taxon>Nocardiaceae</taxon>
        <taxon>Rhodococcus</taxon>
    </lineage>
</organism>
<dbReference type="InterPro" id="IPR018060">
    <property type="entry name" value="HTH_AraC"/>
</dbReference>
<dbReference type="PANTHER" id="PTHR47894:SF4">
    <property type="entry name" value="HTH-TYPE TRANSCRIPTIONAL REGULATOR GADX"/>
    <property type="match status" value="1"/>
</dbReference>
<dbReference type="SUPFAM" id="SSF46689">
    <property type="entry name" value="Homeodomain-like"/>
    <property type="match status" value="1"/>
</dbReference>
<keyword evidence="3" id="KW-0804">Transcription</keyword>
<evidence type="ECO:0000256" key="1">
    <source>
        <dbReference type="ARBA" id="ARBA00023015"/>
    </source>
</evidence>
<accession>A0A2S8J8R7</accession>
<dbReference type="Proteomes" id="UP000239290">
    <property type="component" value="Unassembled WGS sequence"/>
</dbReference>
<gene>
    <name evidence="5" type="ORF">C5613_19005</name>
</gene>
<dbReference type="GO" id="GO:0000976">
    <property type="term" value="F:transcription cis-regulatory region binding"/>
    <property type="evidence" value="ECO:0007669"/>
    <property type="project" value="TreeGrafter"/>
</dbReference>
<reference evidence="6" key="1">
    <citation type="submission" date="2018-02" db="EMBL/GenBank/DDBJ databases">
        <title>Draft genome sequencing of Rhodococcus opacus KU647198.</title>
        <authorList>
            <person name="Zheng B.-X."/>
        </authorList>
    </citation>
    <scope>NUCLEOTIDE SEQUENCE [LARGE SCALE GENOMIC DNA]</scope>
    <source>
        <strain evidence="6">04-OD7</strain>
    </source>
</reference>
<protein>
    <submittedName>
        <fullName evidence="5">AraC family transcriptional regulator</fullName>
    </submittedName>
</protein>
<keyword evidence="2" id="KW-0238">DNA-binding</keyword>
<dbReference type="EMBL" id="PUIO01000021">
    <property type="protein sequence ID" value="PQP23428.1"/>
    <property type="molecule type" value="Genomic_DNA"/>
</dbReference>
<dbReference type="Pfam" id="PF12625">
    <property type="entry name" value="Arabinose_bd"/>
    <property type="match status" value="1"/>
</dbReference>